<protein>
    <submittedName>
        <fullName evidence="2">Uncharacterized protein</fullName>
    </submittedName>
</protein>
<comment type="caution">
    <text evidence="2">The sequence shown here is derived from an EMBL/GenBank/DDBJ whole genome shotgun (WGS) entry which is preliminary data.</text>
</comment>
<name>A0ABQ9Z293_9CRUS</name>
<dbReference type="Proteomes" id="UP001234178">
    <property type="component" value="Unassembled WGS sequence"/>
</dbReference>
<feature type="region of interest" description="Disordered" evidence="1">
    <location>
        <begin position="1"/>
        <end position="44"/>
    </location>
</feature>
<gene>
    <name evidence="2" type="ORF">OUZ56_012153</name>
</gene>
<proteinExistence type="predicted"/>
<sequence length="120" mass="13277">MPPISPSESSQNNENSHTTTPETLTINNSNSPTLGCDKDTSKDCVDSEEDSLFQSRFHSTQKPKPLIVDTSHIQSRETELAIASVNSKKMPTDQFILTFPNEGEEDWEISQHIVAAMRAG</sequence>
<evidence type="ECO:0000256" key="1">
    <source>
        <dbReference type="SAM" id="MobiDB-lite"/>
    </source>
</evidence>
<feature type="compositionally biased region" description="Polar residues" evidence="1">
    <location>
        <begin position="17"/>
        <end position="33"/>
    </location>
</feature>
<keyword evidence="3" id="KW-1185">Reference proteome</keyword>
<organism evidence="2 3">
    <name type="scientific">Daphnia magna</name>
    <dbReference type="NCBI Taxonomy" id="35525"/>
    <lineage>
        <taxon>Eukaryota</taxon>
        <taxon>Metazoa</taxon>
        <taxon>Ecdysozoa</taxon>
        <taxon>Arthropoda</taxon>
        <taxon>Crustacea</taxon>
        <taxon>Branchiopoda</taxon>
        <taxon>Diplostraca</taxon>
        <taxon>Cladocera</taxon>
        <taxon>Anomopoda</taxon>
        <taxon>Daphniidae</taxon>
        <taxon>Daphnia</taxon>
    </lineage>
</organism>
<evidence type="ECO:0000313" key="3">
    <source>
        <dbReference type="Proteomes" id="UP001234178"/>
    </source>
</evidence>
<reference evidence="2 3" key="1">
    <citation type="journal article" date="2023" name="Nucleic Acids Res.">
        <title>The hologenome of Daphnia magna reveals possible DNA methylation and microbiome-mediated evolution of the host genome.</title>
        <authorList>
            <person name="Chaturvedi A."/>
            <person name="Li X."/>
            <person name="Dhandapani V."/>
            <person name="Marshall H."/>
            <person name="Kissane S."/>
            <person name="Cuenca-Cambronero M."/>
            <person name="Asole G."/>
            <person name="Calvet F."/>
            <person name="Ruiz-Romero M."/>
            <person name="Marangio P."/>
            <person name="Guigo R."/>
            <person name="Rago D."/>
            <person name="Mirbahai L."/>
            <person name="Eastwood N."/>
            <person name="Colbourne J.K."/>
            <person name="Zhou J."/>
            <person name="Mallon E."/>
            <person name="Orsini L."/>
        </authorList>
    </citation>
    <scope>NUCLEOTIDE SEQUENCE [LARGE SCALE GENOMIC DNA]</scope>
    <source>
        <strain evidence="2">LRV0_1</strain>
    </source>
</reference>
<dbReference type="EMBL" id="JAOYFB010000002">
    <property type="protein sequence ID" value="KAK4006998.1"/>
    <property type="molecule type" value="Genomic_DNA"/>
</dbReference>
<accession>A0ABQ9Z293</accession>
<feature type="compositionally biased region" description="Low complexity" evidence="1">
    <location>
        <begin position="1"/>
        <end position="16"/>
    </location>
</feature>
<evidence type="ECO:0000313" key="2">
    <source>
        <dbReference type="EMBL" id="KAK4006998.1"/>
    </source>
</evidence>